<keyword evidence="1" id="KW-0732">Signal</keyword>
<feature type="signal peptide" evidence="1">
    <location>
        <begin position="1"/>
        <end position="21"/>
    </location>
</feature>
<reference evidence="4" key="1">
    <citation type="journal article" date="2019" name="Int. J. Syst. Evol. Microbiol.">
        <title>The Global Catalogue of Microorganisms (GCM) 10K type strain sequencing project: providing services to taxonomists for standard genome sequencing and annotation.</title>
        <authorList>
            <consortium name="The Broad Institute Genomics Platform"/>
            <consortium name="The Broad Institute Genome Sequencing Center for Infectious Disease"/>
            <person name="Wu L."/>
            <person name="Ma J."/>
        </authorList>
    </citation>
    <scope>NUCLEOTIDE SEQUENCE [LARGE SCALE GENOMIC DNA]</scope>
    <source>
        <strain evidence="4">CCUG 60898</strain>
    </source>
</reference>
<evidence type="ECO:0000259" key="2">
    <source>
        <dbReference type="Pfam" id="PF10988"/>
    </source>
</evidence>
<evidence type="ECO:0000313" key="4">
    <source>
        <dbReference type="Proteomes" id="UP001597100"/>
    </source>
</evidence>
<evidence type="ECO:0000256" key="1">
    <source>
        <dbReference type="SAM" id="SignalP"/>
    </source>
</evidence>
<accession>A0ABW3IGK8</accession>
<dbReference type="EMBL" id="JBHTJP010000035">
    <property type="protein sequence ID" value="MFD0977246.1"/>
    <property type="molecule type" value="Genomic_DNA"/>
</dbReference>
<keyword evidence="4" id="KW-1185">Reference proteome</keyword>
<dbReference type="RefSeq" id="WP_380739370.1">
    <property type="nucleotide sequence ID" value="NZ_JBHTJP010000035.1"/>
</dbReference>
<organism evidence="3 4">
    <name type="scientific">Salinimicrobium gaetbulicola</name>
    <dbReference type="NCBI Taxonomy" id="999702"/>
    <lineage>
        <taxon>Bacteria</taxon>
        <taxon>Pseudomonadati</taxon>
        <taxon>Bacteroidota</taxon>
        <taxon>Flavobacteriia</taxon>
        <taxon>Flavobacteriales</taxon>
        <taxon>Flavobacteriaceae</taxon>
        <taxon>Salinimicrobium</taxon>
    </lineage>
</organism>
<dbReference type="Gene3D" id="2.160.20.120">
    <property type="match status" value="1"/>
</dbReference>
<name>A0ABW3IGK8_9FLAO</name>
<sequence length="224" mass="24443">MNRKMTFLSLLIFGLFSIQLAAQEITDDLNDFTEVKTFNGIEVIVVPASENKIEITGHSKEKVKYQVVEDRLEIRLTLDNIWSNDNTLITVYGNTIETIDANEGSIVKTKGTLKADFSELRAQEGAAIYAEVKSENIKAKAITGGIVNVRGKSESLEVEANTAGQFNGKNLKTKETVVTASSAAKIEIHVSDYCKATAKLGGQIEILGNPEKVDYKTTLGGKIL</sequence>
<dbReference type="Proteomes" id="UP001597100">
    <property type="component" value="Unassembled WGS sequence"/>
</dbReference>
<feature type="domain" description="Putative auto-transporter adhesin head GIN" evidence="2">
    <location>
        <begin position="31"/>
        <end position="210"/>
    </location>
</feature>
<gene>
    <name evidence="3" type="ORF">ACFQ1G_10625</name>
</gene>
<feature type="chain" id="PRO_5047029998" evidence="1">
    <location>
        <begin position="22"/>
        <end position="224"/>
    </location>
</feature>
<evidence type="ECO:0000313" key="3">
    <source>
        <dbReference type="EMBL" id="MFD0977246.1"/>
    </source>
</evidence>
<proteinExistence type="predicted"/>
<comment type="caution">
    <text evidence="3">The sequence shown here is derived from an EMBL/GenBank/DDBJ whole genome shotgun (WGS) entry which is preliminary data.</text>
</comment>
<dbReference type="InterPro" id="IPR021255">
    <property type="entry name" value="DUF2807"/>
</dbReference>
<dbReference type="Pfam" id="PF10988">
    <property type="entry name" value="DUF2807"/>
    <property type="match status" value="1"/>
</dbReference>
<protein>
    <submittedName>
        <fullName evidence="3">Head GIN domain-containing protein</fullName>
    </submittedName>
</protein>